<dbReference type="InterPro" id="IPR056995">
    <property type="entry name" value="PEX6_4th_dom"/>
</dbReference>
<dbReference type="GO" id="GO:0016558">
    <property type="term" value="P:protein import into peroxisome matrix"/>
    <property type="evidence" value="ECO:0007669"/>
    <property type="project" value="TreeGrafter"/>
</dbReference>
<evidence type="ECO:0000256" key="5">
    <source>
        <dbReference type="ARBA" id="ARBA00022801"/>
    </source>
</evidence>
<evidence type="ECO:0000313" key="12">
    <source>
        <dbReference type="EMBL" id="KAF8432037.1"/>
    </source>
</evidence>
<dbReference type="Proteomes" id="UP001194468">
    <property type="component" value="Unassembled WGS sequence"/>
</dbReference>
<keyword evidence="4" id="KW-0547">Nucleotide-binding</keyword>
<dbReference type="SUPFAM" id="SSF52540">
    <property type="entry name" value="P-loop containing nucleoside triphosphate hydrolases"/>
    <property type="match status" value="2"/>
</dbReference>
<dbReference type="Gene3D" id="1.10.8.60">
    <property type="match status" value="2"/>
</dbReference>
<evidence type="ECO:0000313" key="13">
    <source>
        <dbReference type="Proteomes" id="UP001194468"/>
    </source>
</evidence>
<dbReference type="FunFam" id="1.10.8.60:FF:000039">
    <property type="entry name" value="peroxisome biogenesis factor 6"/>
    <property type="match status" value="1"/>
</dbReference>
<evidence type="ECO:0000256" key="7">
    <source>
        <dbReference type="ARBA" id="ARBA00023136"/>
    </source>
</evidence>
<sequence>MSFFFRHIPTAEANFSVQSTAEAAGEDHVLVSPDIWDALCFSVASRRVVVSIKSKRQNPTRSPPDHVSDLICWAIHDPTVSEIAIPPAWLVSYPTIFQPLQLGLDGSFKSVILSTVESPTLTEVVLTAKHESAYLAASIHGEVFENWFYGSHVIIRNGEDVFVPSSTFSTCEPFIQPPLSLFGYTVSLALPHKQGIAQRGSTRLIVTSSDQLGEVTNKAESRVRNVNLEINESFLISALLSPESSSQANGNGAMFSAKGLQSPIDADLDHFTIYIRTSNLRPLGVLNGDWVLASPIGSSTSRLVRIGALDEAFNDLCPRSAMLSPTLLHNLCSRDHPQIVIRMSPYGTRDPGIPTARSIELARVASPFSIHRCHEALLIDVLHEYFRSSKRLVKGGDIIPLRINVDSSLDPRRALCPGDFTGSFRHNRSDVPVYFVVRSVDYVPLTVQTHGLPFPSQEVGCFVDSTVTRIIQVGVEYVRVPDVYDYYQLGHAWVAGPASVGLSYQISQLSNAMSLDEATSLGVRSTVFITGSRGTGKFSAAMHIARLLQMHYVEINCFDVLSDAISKTEVSLQEQVEIALSCSPCLVVLRHVDALSYVATAVDDKEGPSILQRLQQCIYDANQTHGQQCVLLGIVEQGKIPQSMSFSNELEVKALSEEERFHMLLEQVDSQGVLLASDVSVAALAKQSAALVASDLANVIRKAYLCAMLSFDMEQLVIQPVVSAKQFDTALLKARTTFAQIIGAPSIPTVLWEDVGGLGQVRGEILDTVQFPLDHPELFQAGLKKRSGVLLYGPPGTGKTLLAKAVATSCSLNFLSVKGPELLNMYIGESEANVRKVFQRAREANPCVIFFDELDSIAPKRGNQGDSGGVMDRIVSQLLAELDGMSIGGMDIFVIGATNRPDLLDPALLRPGRFDKMLYLGVCQTHEAQLDILKALTRKFNLHPSLKLSSIVAQCPFNYTGADFYALCADALLHALSHKVAELEKERAQLNASSKYQQHPISPQFFIADMKSDADLQLVVRAEDFNLALEELIPSVSNSELLHYASIQKNWHD</sequence>
<dbReference type="GO" id="GO:0005778">
    <property type="term" value="C:peroxisomal membrane"/>
    <property type="evidence" value="ECO:0007669"/>
    <property type="project" value="TreeGrafter"/>
</dbReference>
<dbReference type="InterPro" id="IPR050168">
    <property type="entry name" value="AAA_ATPase_domain"/>
</dbReference>
<accession>A0AAD4BJ91</accession>
<name>A0AAD4BJ91_BOLED</name>
<dbReference type="FunFam" id="3.40.50.300:FF:000109">
    <property type="entry name" value="Peroxisomal biogenesis factor 6"/>
    <property type="match status" value="1"/>
</dbReference>
<dbReference type="SMART" id="SM00382">
    <property type="entry name" value="AAA"/>
    <property type="match status" value="2"/>
</dbReference>
<feature type="domain" description="AAA+ ATPase" evidence="11">
    <location>
        <begin position="523"/>
        <end position="746"/>
    </location>
</feature>
<feature type="domain" description="AAA+ ATPase" evidence="11">
    <location>
        <begin position="785"/>
        <end position="924"/>
    </location>
</feature>
<evidence type="ECO:0000256" key="6">
    <source>
        <dbReference type="ARBA" id="ARBA00022840"/>
    </source>
</evidence>
<keyword evidence="7" id="KW-0472">Membrane</keyword>
<evidence type="ECO:0000259" key="11">
    <source>
        <dbReference type="SMART" id="SM00382"/>
    </source>
</evidence>
<dbReference type="InterPro" id="IPR003959">
    <property type="entry name" value="ATPase_AAA_core"/>
</dbReference>
<dbReference type="PANTHER" id="PTHR23077">
    <property type="entry name" value="AAA-FAMILY ATPASE"/>
    <property type="match status" value="1"/>
</dbReference>
<keyword evidence="5 12" id="KW-0378">Hydrolase</keyword>
<evidence type="ECO:0000256" key="1">
    <source>
        <dbReference type="ARBA" id="ARBA00004370"/>
    </source>
</evidence>
<evidence type="ECO:0000256" key="4">
    <source>
        <dbReference type="ARBA" id="ARBA00022741"/>
    </source>
</evidence>
<dbReference type="Pfam" id="PF00004">
    <property type="entry name" value="AAA"/>
    <property type="match status" value="2"/>
</dbReference>
<proteinExistence type="inferred from homology"/>
<dbReference type="GO" id="GO:0005829">
    <property type="term" value="C:cytosol"/>
    <property type="evidence" value="ECO:0007669"/>
    <property type="project" value="TreeGrafter"/>
</dbReference>
<dbReference type="InterPro" id="IPR027417">
    <property type="entry name" value="P-loop_NTPase"/>
</dbReference>
<organism evidence="12 13">
    <name type="scientific">Boletus edulis BED1</name>
    <dbReference type="NCBI Taxonomy" id="1328754"/>
    <lineage>
        <taxon>Eukaryota</taxon>
        <taxon>Fungi</taxon>
        <taxon>Dikarya</taxon>
        <taxon>Basidiomycota</taxon>
        <taxon>Agaricomycotina</taxon>
        <taxon>Agaricomycetes</taxon>
        <taxon>Agaricomycetidae</taxon>
        <taxon>Boletales</taxon>
        <taxon>Boletineae</taxon>
        <taxon>Boletaceae</taxon>
        <taxon>Boletoideae</taxon>
        <taxon>Boletus</taxon>
    </lineage>
</organism>
<comment type="catalytic activity">
    <reaction evidence="10">
        <text>ATP + H2O = ADP + phosphate + H(+)</text>
        <dbReference type="Rhea" id="RHEA:13065"/>
        <dbReference type="ChEBI" id="CHEBI:15377"/>
        <dbReference type="ChEBI" id="CHEBI:15378"/>
        <dbReference type="ChEBI" id="CHEBI:30616"/>
        <dbReference type="ChEBI" id="CHEBI:43474"/>
        <dbReference type="ChEBI" id="CHEBI:456216"/>
    </reaction>
    <physiologicalReaction direction="left-to-right" evidence="10">
        <dbReference type="Rhea" id="RHEA:13066"/>
    </physiologicalReaction>
</comment>
<keyword evidence="3" id="KW-0962">Peroxisome biogenesis</keyword>
<evidence type="ECO:0000256" key="3">
    <source>
        <dbReference type="ARBA" id="ARBA00022593"/>
    </source>
</evidence>
<reference evidence="12" key="2">
    <citation type="journal article" date="2020" name="Nat. Commun.">
        <title>Large-scale genome sequencing of mycorrhizal fungi provides insights into the early evolution of symbiotic traits.</title>
        <authorList>
            <person name="Miyauchi S."/>
            <person name="Kiss E."/>
            <person name="Kuo A."/>
            <person name="Drula E."/>
            <person name="Kohler A."/>
            <person name="Sanchez-Garcia M."/>
            <person name="Morin E."/>
            <person name="Andreopoulos B."/>
            <person name="Barry K.W."/>
            <person name="Bonito G."/>
            <person name="Buee M."/>
            <person name="Carver A."/>
            <person name="Chen C."/>
            <person name="Cichocki N."/>
            <person name="Clum A."/>
            <person name="Culley D."/>
            <person name="Crous P.W."/>
            <person name="Fauchery L."/>
            <person name="Girlanda M."/>
            <person name="Hayes R.D."/>
            <person name="Keri Z."/>
            <person name="LaButti K."/>
            <person name="Lipzen A."/>
            <person name="Lombard V."/>
            <person name="Magnuson J."/>
            <person name="Maillard F."/>
            <person name="Murat C."/>
            <person name="Nolan M."/>
            <person name="Ohm R.A."/>
            <person name="Pangilinan J."/>
            <person name="Pereira M.F."/>
            <person name="Perotto S."/>
            <person name="Peter M."/>
            <person name="Pfister S."/>
            <person name="Riley R."/>
            <person name="Sitrit Y."/>
            <person name="Stielow J.B."/>
            <person name="Szollosi G."/>
            <person name="Zifcakova L."/>
            <person name="Stursova M."/>
            <person name="Spatafora J.W."/>
            <person name="Tedersoo L."/>
            <person name="Vaario L.M."/>
            <person name="Yamada A."/>
            <person name="Yan M."/>
            <person name="Wang P."/>
            <person name="Xu J."/>
            <person name="Bruns T."/>
            <person name="Baldrian P."/>
            <person name="Vilgalys R."/>
            <person name="Dunand C."/>
            <person name="Henrissat B."/>
            <person name="Grigoriev I.V."/>
            <person name="Hibbett D."/>
            <person name="Nagy L.G."/>
            <person name="Martin F.M."/>
        </authorList>
    </citation>
    <scope>NUCLEOTIDE SEQUENCE</scope>
    <source>
        <strain evidence="12">BED1</strain>
    </source>
</reference>
<comment type="similarity">
    <text evidence="2">Belongs to the AAA ATPase family.</text>
</comment>
<dbReference type="AlphaFoldDB" id="A0AAD4BJ91"/>
<dbReference type="PROSITE" id="PS00674">
    <property type="entry name" value="AAA"/>
    <property type="match status" value="1"/>
</dbReference>
<protein>
    <recommendedName>
        <fullName evidence="8">Peroxisomal ATPase PEX6</fullName>
    </recommendedName>
    <alternativeName>
        <fullName evidence="9">Peroxin-6</fullName>
    </alternativeName>
</protein>
<evidence type="ECO:0000256" key="10">
    <source>
        <dbReference type="ARBA" id="ARBA00048778"/>
    </source>
</evidence>
<dbReference type="InterPro" id="IPR047533">
    <property type="entry name" value="RecA-like_PEX6_r2"/>
</dbReference>
<dbReference type="Gene3D" id="3.40.50.300">
    <property type="entry name" value="P-loop containing nucleotide triphosphate hydrolases"/>
    <property type="match status" value="2"/>
</dbReference>
<dbReference type="Pfam" id="PF23315">
    <property type="entry name" value="PEX6_4th"/>
    <property type="match status" value="1"/>
</dbReference>
<comment type="caution">
    <text evidence="12">The sequence shown here is derived from an EMBL/GenBank/DDBJ whole genome shotgun (WGS) entry which is preliminary data.</text>
</comment>
<dbReference type="InterPro" id="IPR003960">
    <property type="entry name" value="ATPase_AAA_CS"/>
</dbReference>
<reference evidence="12" key="1">
    <citation type="submission" date="2019-10" db="EMBL/GenBank/DDBJ databases">
        <authorList>
            <consortium name="DOE Joint Genome Institute"/>
            <person name="Kuo A."/>
            <person name="Miyauchi S."/>
            <person name="Kiss E."/>
            <person name="Drula E."/>
            <person name="Kohler A."/>
            <person name="Sanchez-Garcia M."/>
            <person name="Andreopoulos B."/>
            <person name="Barry K.W."/>
            <person name="Bonito G."/>
            <person name="Buee M."/>
            <person name="Carver A."/>
            <person name="Chen C."/>
            <person name="Cichocki N."/>
            <person name="Clum A."/>
            <person name="Culley D."/>
            <person name="Crous P.W."/>
            <person name="Fauchery L."/>
            <person name="Girlanda M."/>
            <person name="Hayes R."/>
            <person name="Keri Z."/>
            <person name="LaButti K."/>
            <person name="Lipzen A."/>
            <person name="Lombard V."/>
            <person name="Magnuson J."/>
            <person name="Maillard F."/>
            <person name="Morin E."/>
            <person name="Murat C."/>
            <person name="Nolan M."/>
            <person name="Ohm R."/>
            <person name="Pangilinan J."/>
            <person name="Pereira M."/>
            <person name="Perotto S."/>
            <person name="Peter M."/>
            <person name="Riley R."/>
            <person name="Sitrit Y."/>
            <person name="Stielow B."/>
            <person name="Szollosi G."/>
            <person name="Zifcakova L."/>
            <person name="Stursova M."/>
            <person name="Spatafora J.W."/>
            <person name="Tedersoo L."/>
            <person name="Vaario L.-M."/>
            <person name="Yamada A."/>
            <person name="Yan M."/>
            <person name="Wang P."/>
            <person name="Xu J."/>
            <person name="Bruns T."/>
            <person name="Baldrian P."/>
            <person name="Vilgalys R."/>
            <person name="Henrissat B."/>
            <person name="Grigoriev I.V."/>
            <person name="Hibbett D."/>
            <person name="Nagy L.G."/>
            <person name="Martin F.M."/>
        </authorList>
    </citation>
    <scope>NUCLEOTIDE SEQUENCE</scope>
    <source>
        <strain evidence="12">BED1</strain>
    </source>
</reference>
<comment type="subcellular location">
    <subcellularLocation>
        <location evidence="1">Membrane</location>
    </subcellularLocation>
</comment>
<keyword evidence="13" id="KW-1185">Reference proteome</keyword>
<evidence type="ECO:0000256" key="9">
    <source>
        <dbReference type="ARBA" id="ARBA00034920"/>
    </source>
</evidence>
<keyword evidence="6" id="KW-0067">ATP-binding</keyword>
<evidence type="ECO:0000256" key="2">
    <source>
        <dbReference type="ARBA" id="ARBA00006914"/>
    </source>
</evidence>
<dbReference type="GO" id="GO:0005524">
    <property type="term" value="F:ATP binding"/>
    <property type="evidence" value="ECO:0007669"/>
    <property type="project" value="UniProtKB-KW"/>
</dbReference>
<dbReference type="PANTHER" id="PTHR23077:SF9">
    <property type="entry name" value="PEROXISOMAL ATPASE PEX6"/>
    <property type="match status" value="1"/>
</dbReference>
<dbReference type="CDD" id="cd19527">
    <property type="entry name" value="RecA-like_PEX6_r2"/>
    <property type="match status" value="1"/>
</dbReference>
<evidence type="ECO:0000256" key="8">
    <source>
        <dbReference type="ARBA" id="ARBA00034811"/>
    </source>
</evidence>
<dbReference type="GO" id="GO:0016887">
    <property type="term" value="F:ATP hydrolysis activity"/>
    <property type="evidence" value="ECO:0007669"/>
    <property type="project" value="InterPro"/>
</dbReference>
<dbReference type="InterPro" id="IPR003593">
    <property type="entry name" value="AAA+_ATPase"/>
</dbReference>
<dbReference type="EMBL" id="WHUW01000044">
    <property type="protein sequence ID" value="KAF8432037.1"/>
    <property type="molecule type" value="Genomic_DNA"/>
</dbReference>
<gene>
    <name evidence="12" type="ORF">L210DRAFT_1055348</name>
</gene>